<evidence type="ECO:0000256" key="1">
    <source>
        <dbReference type="ARBA" id="ARBA00001917"/>
    </source>
</evidence>
<accession>A0ABN1DST3</accession>
<dbReference type="InterPro" id="IPR001269">
    <property type="entry name" value="DUS_fam"/>
</dbReference>
<dbReference type="EC" id="1.3.1.91" evidence="9"/>
<keyword evidence="8 9" id="KW-0560">Oxidoreductase</keyword>
<dbReference type="PANTHER" id="PTHR42907:SF1">
    <property type="entry name" value="FMN-LINKED OXIDOREDUCTASES SUPERFAMILY PROTEIN"/>
    <property type="match status" value="1"/>
</dbReference>
<feature type="binding site" evidence="9">
    <location>
        <position position="142"/>
    </location>
    <ligand>
        <name>FMN</name>
        <dbReference type="ChEBI" id="CHEBI:58210"/>
    </ligand>
</feature>
<dbReference type="RefSeq" id="WP_226767274.1">
    <property type="nucleotide sequence ID" value="NZ_BAAAEO010000003.1"/>
</dbReference>
<name>A0ABN1DST3_9GAMM</name>
<evidence type="ECO:0000256" key="10">
    <source>
        <dbReference type="PIRNR" id="PIRNR006621"/>
    </source>
</evidence>
<feature type="active site" description="Proton donor" evidence="9">
    <location>
        <position position="103"/>
    </location>
</feature>
<comment type="catalytic activity">
    <reaction evidence="9">
        <text>5,6-dihydrouridine(20) in tRNA + NAD(+) = uridine(20) in tRNA + NADH + H(+)</text>
        <dbReference type="Rhea" id="RHEA:53340"/>
        <dbReference type="Rhea" id="RHEA-COMP:13533"/>
        <dbReference type="Rhea" id="RHEA-COMP:13534"/>
        <dbReference type="ChEBI" id="CHEBI:15378"/>
        <dbReference type="ChEBI" id="CHEBI:57540"/>
        <dbReference type="ChEBI" id="CHEBI:57945"/>
        <dbReference type="ChEBI" id="CHEBI:65315"/>
        <dbReference type="ChEBI" id="CHEBI:74443"/>
        <dbReference type="EC" id="1.3.1.91"/>
    </reaction>
</comment>
<feature type="site" description="Interacts with tRNA; defines subfamily-specific binding signature" evidence="9">
    <location>
        <position position="186"/>
    </location>
</feature>
<evidence type="ECO:0000256" key="9">
    <source>
        <dbReference type="HAMAP-Rule" id="MF_02041"/>
    </source>
</evidence>
<dbReference type="InterPro" id="IPR004653">
    <property type="entry name" value="DusA"/>
</dbReference>
<comment type="function">
    <text evidence="9">Catalyzes the synthesis of 5,6-dihydrouridine (D), a modified base found in the D-loop of most tRNAs, via the reduction of the C5-C6 double bond in target uridines. Specifically modifies U20 and U20a in tRNAs.</text>
</comment>
<dbReference type="InterPro" id="IPR035587">
    <property type="entry name" value="DUS-like_FMN-bd"/>
</dbReference>
<organism evidence="12 13">
    <name type="scientific">Rheinheimera aquimaris</name>
    <dbReference type="NCBI Taxonomy" id="412437"/>
    <lineage>
        <taxon>Bacteria</taxon>
        <taxon>Pseudomonadati</taxon>
        <taxon>Pseudomonadota</taxon>
        <taxon>Gammaproteobacteria</taxon>
        <taxon>Chromatiales</taxon>
        <taxon>Chromatiaceae</taxon>
        <taxon>Rheinheimera</taxon>
    </lineage>
</organism>
<evidence type="ECO:0000313" key="12">
    <source>
        <dbReference type="EMBL" id="GAA0551313.1"/>
    </source>
</evidence>
<comment type="catalytic activity">
    <reaction evidence="9">
        <text>5,6-dihydrouridine(20) in tRNA + NADP(+) = uridine(20) in tRNA + NADPH + H(+)</text>
        <dbReference type="Rhea" id="RHEA:53336"/>
        <dbReference type="Rhea" id="RHEA-COMP:13533"/>
        <dbReference type="Rhea" id="RHEA-COMP:13534"/>
        <dbReference type="ChEBI" id="CHEBI:15378"/>
        <dbReference type="ChEBI" id="CHEBI:57783"/>
        <dbReference type="ChEBI" id="CHEBI:58349"/>
        <dbReference type="ChEBI" id="CHEBI:65315"/>
        <dbReference type="ChEBI" id="CHEBI:74443"/>
        <dbReference type="EC" id="1.3.1.91"/>
    </reaction>
</comment>
<comment type="cofactor">
    <cofactor evidence="1 9 10">
        <name>FMN</name>
        <dbReference type="ChEBI" id="CHEBI:58210"/>
    </cofactor>
</comment>
<comment type="catalytic activity">
    <reaction evidence="9">
        <text>5,6-dihydrouridine(20a) in tRNA + NAD(+) = uridine(20a) in tRNA + NADH + H(+)</text>
        <dbReference type="Rhea" id="RHEA:53348"/>
        <dbReference type="Rhea" id="RHEA-COMP:13535"/>
        <dbReference type="Rhea" id="RHEA-COMP:13536"/>
        <dbReference type="ChEBI" id="CHEBI:15378"/>
        <dbReference type="ChEBI" id="CHEBI:57540"/>
        <dbReference type="ChEBI" id="CHEBI:57945"/>
        <dbReference type="ChEBI" id="CHEBI:65315"/>
        <dbReference type="ChEBI" id="CHEBI:74443"/>
    </reaction>
</comment>
<protein>
    <recommendedName>
        <fullName evidence="9">tRNA-dihydrouridine(20/20a) synthase</fullName>
        <ecNumber evidence="9">1.3.1.91</ecNumber>
    </recommendedName>
    <alternativeName>
        <fullName evidence="9">U20-specific dihydrouridine synthase</fullName>
        <shortName evidence="9">U20-specific Dus</shortName>
    </alternativeName>
    <alternativeName>
        <fullName evidence="9">tRNA-dihydrouridine synthase A</fullName>
    </alternativeName>
</protein>
<evidence type="ECO:0000256" key="2">
    <source>
        <dbReference type="ARBA" id="ARBA00022555"/>
    </source>
</evidence>
<evidence type="ECO:0000256" key="5">
    <source>
        <dbReference type="ARBA" id="ARBA00022694"/>
    </source>
</evidence>
<dbReference type="PIRSF" id="PIRSF006621">
    <property type="entry name" value="Dus"/>
    <property type="match status" value="1"/>
</dbReference>
<dbReference type="NCBIfam" id="NF008774">
    <property type="entry name" value="PRK11815.1"/>
    <property type="match status" value="1"/>
</dbReference>
<feature type="site" description="Interacts with tRNA" evidence="9">
    <location>
        <position position="189"/>
    </location>
</feature>
<feature type="binding site" evidence="9">
    <location>
        <position position="73"/>
    </location>
    <ligand>
        <name>FMN</name>
        <dbReference type="ChEBI" id="CHEBI:58210"/>
    </ligand>
</feature>
<feature type="binding site" evidence="9">
    <location>
        <begin position="214"/>
        <end position="216"/>
    </location>
    <ligand>
        <name>FMN</name>
        <dbReference type="ChEBI" id="CHEBI:58210"/>
    </ligand>
</feature>
<feature type="site" description="Interacts with tRNA" evidence="9">
    <location>
        <position position="100"/>
    </location>
</feature>
<keyword evidence="3 9" id="KW-0285">Flavoprotein</keyword>
<dbReference type="Gene3D" id="1.20.120.1460">
    <property type="match status" value="1"/>
</dbReference>
<reference evidence="12 13" key="1">
    <citation type="journal article" date="2019" name="Int. J. Syst. Evol. Microbiol.">
        <title>The Global Catalogue of Microorganisms (GCM) 10K type strain sequencing project: providing services to taxonomists for standard genome sequencing and annotation.</title>
        <authorList>
            <consortium name="The Broad Institute Genomics Platform"/>
            <consortium name="The Broad Institute Genome Sequencing Center for Infectious Disease"/>
            <person name="Wu L."/>
            <person name="Ma J."/>
        </authorList>
    </citation>
    <scope>NUCLEOTIDE SEQUENCE [LARGE SCALE GENOMIC DNA]</scope>
    <source>
        <strain evidence="12 13">JCM 14331</strain>
    </source>
</reference>
<feature type="site" description="Interacts with tRNA; defines subfamily-specific binding signature" evidence="9">
    <location>
        <position position="302"/>
    </location>
</feature>
<dbReference type="InterPro" id="IPR018517">
    <property type="entry name" value="tRNA_hU_synthase_CS"/>
</dbReference>
<evidence type="ECO:0000259" key="11">
    <source>
        <dbReference type="Pfam" id="PF01207"/>
    </source>
</evidence>
<feature type="site" description="Interacts with tRNA; defines subfamily-specific binding signature" evidence="9">
    <location>
        <position position="305"/>
    </location>
</feature>
<dbReference type="PROSITE" id="PS01136">
    <property type="entry name" value="UPF0034"/>
    <property type="match status" value="1"/>
</dbReference>
<feature type="domain" description="DUS-like FMN-binding" evidence="11">
    <location>
        <begin position="19"/>
        <end position="322"/>
    </location>
</feature>
<dbReference type="CDD" id="cd02801">
    <property type="entry name" value="DUS_like_FMN"/>
    <property type="match status" value="1"/>
</dbReference>
<dbReference type="Proteomes" id="UP001501169">
    <property type="component" value="Unassembled WGS sequence"/>
</dbReference>
<evidence type="ECO:0000256" key="4">
    <source>
        <dbReference type="ARBA" id="ARBA00022643"/>
    </source>
</evidence>
<evidence type="ECO:0000256" key="8">
    <source>
        <dbReference type="ARBA" id="ARBA00023002"/>
    </source>
</evidence>
<dbReference type="InterPro" id="IPR013785">
    <property type="entry name" value="Aldolase_TIM"/>
</dbReference>
<comment type="similarity">
    <text evidence="9">Belongs to the Dus family. DusA subfamily.</text>
</comment>
<feature type="binding site" evidence="9">
    <location>
        <position position="174"/>
    </location>
    <ligand>
        <name>FMN</name>
        <dbReference type="ChEBI" id="CHEBI:58210"/>
    </ligand>
</feature>
<keyword evidence="5 9" id="KW-0819">tRNA processing</keyword>
<dbReference type="HAMAP" id="MF_02041">
    <property type="entry name" value="DusA_subfam"/>
    <property type="match status" value="1"/>
</dbReference>
<evidence type="ECO:0000256" key="7">
    <source>
        <dbReference type="ARBA" id="ARBA00022884"/>
    </source>
</evidence>
<dbReference type="Pfam" id="PF01207">
    <property type="entry name" value="Dus"/>
    <property type="match status" value="1"/>
</dbReference>
<dbReference type="SUPFAM" id="SSF51395">
    <property type="entry name" value="FMN-linked oxidoreductases"/>
    <property type="match status" value="1"/>
</dbReference>
<dbReference type="NCBIfam" id="TIGR00742">
    <property type="entry name" value="yjbN"/>
    <property type="match status" value="1"/>
</dbReference>
<feature type="binding site" evidence="9">
    <location>
        <begin position="236"/>
        <end position="237"/>
    </location>
    <ligand>
        <name>FMN</name>
        <dbReference type="ChEBI" id="CHEBI:58210"/>
    </ligand>
</feature>
<evidence type="ECO:0000256" key="6">
    <source>
        <dbReference type="ARBA" id="ARBA00022857"/>
    </source>
</evidence>
<keyword evidence="4 9" id="KW-0288">FMN</keyword>
<gene>
    <name evidence="9 12" type="primary">dusA</name>
    <name evidence="12" type="ORF">GCM10009098_18690</name>
</gene>
<evidence type="ECO:0000256" key="3">
    <source>
        <dbReference type="ARBA" id="ARBA00022630"/>
    </source>
</evidence>
<comment type="catalytic activity">
    <reaction evidence="9">
        <text>5,6-dihydrouridine(20a) in tRNA + NADP(+) = uridine(20a) in tRNA + NADPH + H(+)</text>
        <dbReference type="Rhea" id="RHEA:53344"/>
        <dbReference type="Rhea" id="RHEA-COMP:13535"/>
        <dbReference type="Rhea" id="RHEA-COMP:13536"/>
        <dbReference type="ChEBI" id="CHEBI:15378"/>
        <dbReference type="ChEBI" id="CHEBI:57783"/>
        <dbReference type="ChEBI" id="CHEBI:58349"/>
        <dbReference type="ChEBI" id="CHEBI:65315"/>
        <dbReference type="ChEBI" id="CHEBI:74443"/>
    </reaction>
</comment>
<keyword evidence="13" id="KW-1185">Reference proteome</keyword>
<keyword evidence="6 9" id="KW-0521">NADP</keyword>
<comment type="caution">
    <text evidence="12">The sequence shown here is derived from an EMBL/GenBank/DDBJ whole genome shotgun (WGS) entry which is preliminary data.</text>
</comment>
<evidence type="ECO:0000313" key="13">
    <source>
        <dbReference type="Proteomes" id="UP001501169"/>
    </source>
</evidence>
<sequence>MLKVIIDLNNTVLDHKFSIAPMLDWTDKHCRYFHRLLTQHAVLYTEMVTTGAILHGSGDYLDFNQEEHPVVLQLGGSDPLQMAQCAKLAELRGYDAVNINVGCPSDRVQNGMFGACLMAQPALVADCIKAMQDVVSIPVTVKTRIGIDDSDDYQFLQDFVQAVADAGCTQLIVHARKAWLKGLSPKENREVPPLNYQRVHQLKREFPHLDISLNGGVKTLQQAKEQLSYLDGVMVGREAYSNPMLLSEVDKLIYAQTESPRTAQQVVIDILPYIERQMTQGARLWHIVRHMLGLFQGMPGARQWRRLLSEQAHLPNAKPELLLQAMAKIQPVDKLTT</sequence>
<proteinExistence type="inferred from homology"/>
<comment type="similarity">
    <text evidence="10">Belongs to the dus family.</text>
</comment>
<dbReference type="Gene3D" id="3.20.20.70">
    <property type="entry name" value="Aldolase class I"/>
    <property type="match status" value="1"/>
</dbReference>
<feature type="binding site" evidence="9">
    <location>
        <begin position="21"/>
        <end position="23"/>
    </location>
    <ligand>
        <name>FMN</name>
        <dbReference type="ChEBI" id="CHEBI:58210"/>
    </ligand>
</feature>
<dbReference type="EMBL" id="BAAAEO010000003">
    <property type="protein sequence ID" value="GAA0551313.1"/>
    <property type="molecule type" value="Genomic_DNA"/>
</dbReference>
<keyword evidence="7 9" id="KW-0694">RNA-binding</keyword>
<keyword evidence="2 9" id="KW-0820">tRNA-binding</keyword>
<dbReference type="PANTHER" id="PTHR42907">
    <property type="entry name" value="FMN-LINKED OXIDOREDUCTASES SUPERFAMILY PROTEIN"/>
    <property type="match status" value="1"/>
</dbReference>